<dbReference type="GeneID" id="83206320"/>
<evidence type="ECO:0000256" key="1">
    <source>
        <dbReference type="SAM" id="MobiDB-lite"/>
    </source>
</evidence>
<feature type="compositionally biased region" description="Polar residues" evidence="1">
    <location>
        <begin position="441"/>
        <end position="451"/>
    </location>
</feature>
<gene>
    <name evidence="2" type="ORF">N7468_009721</name>
</gene>
<dbReference type="PANTHER" id="PTHR16469:SF27">
    <property type="entry name" value="UBIQUITIN-ASSOCIATED AND SH3 DOMAIN-CONTAINING BA-RELATED"/>
    <property type="match status" value="1"/>
</dbReference>
<evidence type="ECO:0000313" key="2">
    <source>
        <dbReference type="EMBL" id="KAJ5220517.1"/>
    </source>
</evidence>
<dbReference type="SUPFAM" id="SSF53254">
    <property type="entry name" value="Phosphoglycerate mutase-like"/>
    <property type="match status" value="1"/>
</dbReference>
<feature type="region of interest" description="Disordered" evidence="1">
    <location>
        <begin position="475"/>
        <end position="500"/>
    </location>
</feature>
<feature type="region of interest" description="Disordered" evidence="1">
    <location>
        <begin position="202"/>
        <end position="272"/>
    </location>
</feature>
<dbReference type="RefSeq" id="XP_058327347.1">
    <property type="nucleotide sequence ID" value="XM_058479017.1"/>
</dbReference>
<feature type="compositionally biased region" description="Polar residues" evidence="1">
    <location>
        <begin position="76"/>
        <end position="88"/>
    </location>
</feature>
<evidence type="ECO:0000313" key="3">
    <source>
        <dbReference type="Proteomes" id="UP001150941"/>
    </source>
</evidence>
<evidence type="ECO:0008006" key="4">
    <source>
        <dbReference type="Google" id="ProtNLM"/>
    </source>
</evidence>
<reference evidence="2" key="2">
    <citation type="journal article" date="2023" name="IMA Fungus">
        <title>Comparative genomic study of the Penicillium genus elucidates a diverse pangenome and 15 lateral gene transfer events.</title>
        <authorList>
            <person name="Petersen C."/>
            <person name="Sorensen T."/>
            <person name="Nielsen M.R."/>
            <person name="Sondergaard T.E."/>
            <person name="Sorensen J.L."/>
            <person name="Fitzpatrick D.A."/>
            <person name="Frisvad J.C."/>
            <person name="Nielsen K.L."/>
        </authorList>
    </citation>
    <scope>NUCLEOTIDE SEQUENCE</scope>
    <source>
        <strain evidence="2">IBT 19713</strain>
    </source>
</reference>
<feature type="compositionally biased region" description="Polar residues" evidence="1">
    <location>
        <begin position="144"/>
        <end position="155"/>
    </location>
</feature>
<dbReference type="Gene3D" id="3.40.50.1240">
    <property type="entry name" value="Phosphoglycerate mutase-like"/>
    <property type="match status" value="2"/>
</dbReference>
<reference evidence="2" key="1">
    <citation type="submission" date="2022-11" db="EMBL/GenBank/DDBJ databases">
        <authorList>
            <person name="Petersen C."/>
        </authorList>
    </citation>
    <scope>NUCLEOTIDE SEQUENCE</scope>
    <source>
        <strain evidence="2">IBT 19713</strain>
    </source>
</reference>
<feature type="compositionally biased region" description="Low complexity" evidence="1">
    <location>
        <begin position="478"/>
        <end position="494"/>
    </location>
</feature>
<feature type="region of interest" description="Disordered" evidence="1">
    <location>
        <begin position="136"/>
        <end position="158"/>
    </location>
</feature>
<dbReference type="InterPro" id="IPR051710">
    <property type="entry name" value="Phosphatase_SH3-domain"/>
</dbReference>
<feature type="region of interest" description="Disordered" evidence="1">
    <location>
        <begin position="75"/>
        <end position="107"/>
    </location>
</feature>
<dbReference type="EMBL" id="JAPQKS010000007">
    <property type="protein sequence ID" value="KAJ5220517.1"/>
    <property type="molecule type" value="Genomic_DNA"/>
</dbReference>
<proteinExistence type="predicted"/>
<protein>
    <recommendedName>
        <fullName evidence="4">Phosphoglycerate mutase family protein</fullName>
    </recommendedName>
</protein>
<feature type="region of interest" description="Disordered" evidence="1">
    <location>
        <begin position="527"/>
        <end position="623"/>
    </location>
</feature>
<feature type="compositionally biased region" description="Polar residues" evidence="1">
    <location>
        <begin position="229"/>
        <end position="245"/>
    </location>
</feature>
<dbReference type="AlphaFoldDB" id="A0A9W9TF38"/>
<feature type="compositionally biased region" description="Polar residues" evidence="1">
    <location>
        <begin position="256"/>
        <end position="265"/>
    </location>
</feature>
<dbReference type="InterPro" id="IPR029033">
    <property type="entry name" value="His_PPase_superfam"/>
</dbReference>
<feature type="compositionally biased region" description="Polar residues" evidence="1">
    <location>
        <begin position="578"/>
        <end position="587"/>
    </location>
</feature>
<comment type="caution">
    <text evidence="2">The sequence shown here is derived from an EMBL/GenBank/DDBJ whole genome shotgun (WGS) entry which is preliminary data.</text>
</comment>
<feature type="region of interest" description="Disordered" evidence="1">
    <location>
        <begin position="427"/>
        <end position="451"/>
    </location>
</feature>
<sequence>MAEAPPIIFIARYVDPLKKKSPPSDLNRHGARLDAADKNWHLTSPTPYDPPLSYGGWIQSRALGVRIASLLEASEFTGNPPQAGSNKPSAGKATEDPQDSLTSDSSPRYNVIVHTSPYLRCVQTAIALSAGLKQARADNDVDKVSSTGRSTNSAGNLGPRTLLRVDAFLGEWLSPDYFDQIIPPPASDRMVASAKSELLRRDEIMTTPTVREGARSSSGHFPGGWGSPSHPTSPRNETEIAAQSQSPPPTHYFQRQRASTVNTPQSPLPASKAPQALSQLDTNLESLAPASYVPPTPGYAVSASDPIPAGYVAHARDACTKIDYQWDSMRTPTWGNGGEFGEEWSIMQERVNDGFEKMLEWYEKPSNSRSSCVVPGSDSTENDSRPVQTVLIIVTHGADCNALINSLAGRPLLLDIGTASLTLSVPRDRLPGVEEGPEQMSDPTYQQNNTSTSRKYAMPLIASTDHLRAGVNPSQLTSLASPSAPKPSSQPSVSTYRRVGSRSAAIHSSLSLGPAPALGWAFMQRPVTSGSPSGASGLWGSISSPTDEDDEADNLVPNFRDSQPTSPDPPCPEPVVNMVNTTGWKNKQPQRTKSQRGLWGSAQSLEDREVGSRRRWTLAEQKL</sequence>
<keyword evidence="3" id="KW-1185">Reference proteome</keyword>
<organism evidence="2 3">
    <name type="scientific">Penicillium chermesinum</name>
    <dbReference type="NCBI Taxonomy" id="63820"/>
    <lineage>
        <taxon>Eukaryota</taxon>
        <taxon>Fungi</taxon>
        <taxon>Dikarya</taxon>
        <taxon>Ascomycota</taxon>
        <taxon>Pezizomycotina</taxon>
        <taxon>Eurotiomycetes</taxon>
        <taxon>Eurotiomycetidae</taxon>
        <taxon>Eurotiales</taxon>
        <taxon>Aspergillaceae</taxon>
        <taxon>Penicillium</taxon>
    </lineage>
</organism>
<dbReference type="PANTHER" id="PTHR16469">
    <property type="entry name" value="UBIQUITIN-ASSOCIATED AND SH3 DOMAIN-CONTAINING BA-RELATED"/>
    <property type="match status" value="1"/>
</dbReference>
<accession>A0A9W9TF38</accession>
<name>A0A9W9TF38_9EURO</name>
<dbReference type="OrthoDB" id="3898179at2759"/>
<dbReference type="Proteomes" id="UP001150941">
    <property type="component" value="Unassembled WGS sequence"/>
</dbReference>